<dbReference type="EMBL" id="CM010715">
    <property type="protein sequence ID" value="RZC48079.1"/>
    <property type="molecule type" value="Genomic_DNA"/>
</dbReference>
<dbReference type="Gramene" id="RZC48079">
    <property type="protein sequence ID" value="RZC48079"/>
    <property type="gene ID" value="C5167_041027"/>
</dbReference>
<gene>
    <name evidence="1" type="ORF">C5167_041027</name>
</gene>
<dbReference type="Proteomes" id="UP000316621">
    <property type="component" value="Chromosome 1"/>
</dbReference>
<name>A0A4Y7IKT8_PAPSO</name>
<protein>
    <submittedName>
        <fullName evidence="1">Uncharacterized protein</fullName>
    </submittedName>
</protein>
<keyword evidence="2" id="KW-1185">Reference proteome</keyword>
<dbReference type="AlphaFoldDB" id="A0A4Y7IKT8"/>
<evidence type="ECO:0000313" key="2">
    <source>
        <dbReference type="Proteomes" id="UP000316621"/>
    </source>
</evidence>
<proteinExistence type="predicted"/>
<reference evidence="1 2" key="1">
    <citation type="journal article" date="2018" name="Science">
        <title>The opium poppy genome and morphinan production.</title>
        <authorList>
            <person name="Guo L."/>
            <person name="Winzer T."/>
            <person name="Yang X."/>
            <person name="Li Y."/>
            <person name="Ning Z."/>
            <person name="He Z."/>
            <person name="Teodor R."/>
            <person name="Lu Y."/>
            <person name="Bowser T.A."/>
            <person name="Graham I.A."/>
            <person name="Ye K."/>
        </authorList>
    </citation>
    <scope>NUCLEOTIDE SEQUENCE [LARGE SCALE GENOMIC DNA]</scope>
    <source>
        <strain evidence="2">cv. HN1</strain>
        <tissue evidence="1">Leaves</tissue>
    </source>
</reference>
<evidence type="ECO:0000313" key="1">
    <source>
        <dbReference type="EMBL" id="RZC48079.1"/>
    </source>
</evidence>
<accession>A0A4Y7IKT8</accession>
<sequence length="71" mass="8125">MNRMEAAEMMIKQGPLSCQISYLAQHFIFLQTMEQLEHQAEYSYEVILCFSIVELGVRVEKATAPIDIASE</sequence>
<organism evidence="1 2">
    <name type="scientific">Papaver somniferum</name>
    <name type="common">Opium poppy</name>
    <dbReference type="NCBI Taxonomy" id="3469"/>
    <lineage>
        <taxon>Eukaryota</taxon>
        <taxon>Viridiplantae</taxon>
        <taxon>Streptophyta</taxon>
        <taxon>Embryophyta</taxon>
        <taxon>Tracheophyta</taxon>
        <taxon>Spermatophyta</taxon>
        <taxon>Magnoliopsida</taxon>
        <taxon>Ranunculales</taxon>
        <taxon>Papaveraceae</taxon>
        <taxon>Papaveroideae</taxon>
        <taxon>Papaver</taxon>
    </lineage>
</organism>